<protein>
    <submittedName>
        <fullName evidence="1">Uncharacterized protein</fullName>
    </submittedName>
</protein>
<evidence type="ECO:0000313" key="1">
    <source>
        <dbReference type="EnsemblMetazoa" id="SMAR009480-PA"/>
    </source>
</evidence>
<organism evidence="1 2">
    <name type="scientific">Strigamia maritima</name>
    <name type="common">European centipede</name>
    <name type="synonym">Geophilus maritimus</name>
    <dbReference type="NCBI Taxonomy" id="126957"/>
    <lineage>
        <taxon>Eukaryota</taxon>
        <taxon>Metazoa</taxon>
        <taxon>Ecdysozoa</taxon>
        <taxon>Arthropoda</taxon>
        <taxon>Myriapoda</taxon>
        <taxon>Chilopoda</taxon>
        <taxon>Pleurostigmophora</taxon>
        <taxon>Geophilomorpha</taxon>
        <taxon>Linotaeniidae</taxon>
        <taxon>Strigamia</taxon>
    </lineage>
</organism>
<keyword evidence="2" id="KW-1185">Reference proteome</keyword>
<dbReference type="Proteomes" id="UP000014500">
    <property type="component" value="Unassembled WGS sequence"/>
</dbReference>
<dbReference type="EMBL" id="JH431912">
    <property type="status" value="NOT_ANNOTATED_CDS"/>
    <property type="molecule type" value="Genomic_DNA"/>
</dbReference>
<dbReference type="EnsemblMetazoa" id="SMAR009480-RA">
    <property type="protein sequence ID" value="SMAR009480-PA"/>
    <property type="gene ID" value="SMAR009480"/>
</dbReference>
<evidence type="ECO:0000313" key="2">
    <source>
        <dbReference type="Proteomes" id="UP000014500"/>
    </source>
</evidence>
<reference evidence="1" key="2">
    <citation type="submission" date="2015-02" db="UniProtKB">
        <authorList>
            <consortium name="EnsemblMetazoa"/>
        </authorList>
    </citation>
    <scope>IDENTIFICATION</scope>
</reference>
<sequence length="50" mass="5839">MTCGLRTQHFTRQASSTLAPQEFDCGNREDGVWIVYRLRTWIYILPAAQH</sequence>
<dbReference type="AlphaFoldDB" id="T1J747"/>
<name>T1J747_STRMM</name>
<accession>T1J747</accession>
<dbReference type="HOGENOM" id="CLU_3126876_0_0_1"/>
<proteinExistence type="predicted"/>
<reference evidence="2" key="1">
    <citation type="submission" date="2011-05" db="EMBL/GenBank/DDBJ databases">
        <authorList>
            <person name="Richards S.R."/>
            <person name="Qu J."/>
            <person name="Jiang H."/>
            <person name="Jhangiani S.N."/>
            <person name="Agravi P."/>
            <person name="Goodspeed R."/>
            <person name="Gross S."/>
            <person name="Mandapat C."/>
            <person name="Jackson L."/>
            <person name="Mathew T."/>
            <person name="Pu L."/>
            <person name="Thornton R."/>
            <person name="Saada N."/>
            <person name="Wilczek-Boney K.B."/>
            <person name="Lee S."/>
            <person name="Kovar C."/>
            <person name="Wu Y."/>
            <person name="Scherer S.E."/>
            <person name="Worley K.C."/>
            <person name="Muzny D.M."/>
            <person name="Gibbs R."/>
        </authorList>
    </citation>
    <scope>NUCLEOTIDE SEQUENCE</scope>
    <source>
        <strain evidence="2">Brora</strain>
    </source>
</reference>